<evidence type="ECO:0000313" key="1">
    <source>
        <dbReference type="EMBL" id="AXL21144.1"/>
    </source>
</evidence>
<protein>
    <submittedName>
        <fullName evidence="1">MBL fold metallo-hydrolase</fullName>
    </submittedName>
</protein>
<dbReference type="Proteomes" id="UP000254337">
    <property type="component" value="Chromosome"/>
</dbReference>
<evidence type="ECO:0000313" key="2">
    <source>
        <dbReference type="Proteomes" id="UP000254337"/>
    </source>
</evidence>
<reference evidence="1 2" key="1">
    <citation type="submission" date="2018-05" db="EMBL/GenBank/DDBJ databases">
        <title>Complete genome sequence of Megasphaera sp. AJH120T, isolated from the ceca of a chicken.</title>
        <authorList>
            <person name="Maki J."/>
            <person name="Looft T."/>
        </authorList>
    </citation>
    <scope>NUCLEOTIDE SEQUENCE [LARGE SCALE GENOMIC DNA]</scope>
    <source>
        <strain evidence="1 2">AJH120</strain>
    </source>
</reference>
<dbReference type="AlphaFoldDB" id="A0A346AZ51"/>
<organism evidence="1 2">
    <name type="scientific">Megasphaera stantonii</name>
    <dbReference type="NCBI Taxonomy" id="2144175"/>
    <lineage>
        <taxon>Bacteria</taxon>
        <taxon>Bacillati</taxon>
        <taxon>Bacillota</taxon>
        <taxon>Negativicutes</taxon>
        <taxon>Veillonellales</taxon>
        <taxon>Veillonellaceae</taxon>
        <taxon>Megasphaera</taxon>
    </lineage>
</organism>
<keyword evidence="1" id="KW-0378">Hydrolase</keyword>
<keyword evidence="2" id="KW-1185">Reference proteome</keyword>
<accession>A0A346AZ51</accession>
<gene>
    <name evidence="1" type="ORF">DKB62_05980</name>
</gene>
<dbReference type="EMBL" id="CP029462">
    <property type="protein sequence ID" value="AXL21144.1"/>
    <property type="molecule type" value="Genomic_DNA"/>
</dbReference>
<proteinExistence type="predicted"/>
<dbReference type="PANTHER" id="PTHR42967">
    <property type="entry name" value="METAL DEPENDENT HYDROLASE"/>
    <property type="match status" value="1"/>
</dbReference>
<dbReference type="InterPro" id="IPR036866">
    <property type="entry name" value="RibonucZ/Hydroxyglut_hydro"/>
</dbReference>
<dbReference type="OrthoDB" id="36975at2"/>
<dbReference type="KEGG" id="meg:DKB62_05980"/>
<dbReference type="Gene3D" id="3.60.15.10">
    <property type="entry name" value="Ribonuclease Z/Hydroxyacylglutathione hydrolase-like"/>
    <property type="match status" value="1"/>
</dbReference>
<dbReference type="GO" id="GO:0016787">
    <property type="term" value="F:hydrolase activity"/>
    <property type="evidence" value="ECO:0007669"/>
    <property type="project" value="UniProtKB-KW"/>
</dbReference>
<dbReference type="Pfam" id="PF13483">
    <property type="entry name" value="Lactamase_B_3"/>
    <property type="match status" value="1"/>
</dbReference>
<dbReference type="PANTHER" id="PTHR42967:SF1">
    <property type="entry name" value="MBL FOLD METALLO-HYDROLASE"/>
    <property type="match status" value="1"/>
</dbReference>
<name>A0A346AZ51_9FIRM</name>
<dbReference type="SUPFAM" id="SSF56281">
    <property type="entry name" value="Metallo-hydrolase/oxidoreductase"/>
    <property type="match status" value="1"/>
</dbReference>
<sequence>MTGLNITFLAHSGFAVETDTKVLVFDYFKDPAGKVESYAKGDKPLWFFVTHWHEDHFNPRIADFAAHTAHYILNDGVTLEDVDVKKMQTMRLYDTIHMEDATITQYGSTDEGGSFFVETDGFSIFHAGDLNWWHWLGDTDENNAEAKGNFDREMKKLAGLSVDVAFFPVDARLEGAREWGVKGFLDKVHVNKLLVSMHHFGTVWSPSPDFKAAYGGVPLWIPARKGEETTVR</sequence>
<dbReference type="RefSeq" id="WP_107196133.1">
    <property type="nucleotide sequence ID" value="NZ_CP029462.1"/>
</dbReference>